<sequence length="91" mass="10620">MYQSQLLDISVQILRSVLIFECQSSCSPLFSPFCLSSVKDIGDRVGLSLRDYPSFYSVHMCSVMRNTSFSHFWYQYSREEMSRVDVSIWVV</sequence>
<evidence type="ECO:0000313" key="2">
    <source>
        <dbReference type="EMBL" id="KAJ6820754.1"/>
    </source>
</evidence>
<name>A0AAX6DPB6_IRIPA</name>
<keyword evidence="4" id="KW-1185">Reference proteome</keyword>
<reference evidence="1" key="2">
    <citation type="submission" date="2023-04" db="EMBL/GenBank/DDBJ databases">
        <authorList>
            <person name="Bruccoleri R.E."/>
            <person name="Oakeley E.J."/>
            <person name="Faust A.-M."/>
            <person name="Dessus-Babus S."/>
            <person name="Altorfer M."/>
            <person name="Burckhardt D."/>
            <person name="Oertli M."/>
            <person name="Naumann U."/>
            <person name="Petersen F."/>
            <person name="Wong J."/>
        </authorList>
    </citation>
    <scope>NUCLEOTIDE SEQUENCE</scope>
    <source>
        <strain evidence="1">GSM-AAB239-AS_SAM_17_03QT</strain>
        <tissue evidence="1">Leaf</tissue>
    </source>
</reference>
<evidence type="ECO:0000313" key="1">
    <source>
        <dbReference type="EMBL" id="KAJ6793601.1"/>
    </source>
</evidence>
<comment type="caution">
    <text evidence="1">The sequence shown here is derived from an EMBL/GenBank/DDBJ whole genome shotgun (WGS) entry which is preliminary data.</text>
</comment>
<dbReference type="EMBL" id="JANAVB010042820">
    <property type="protein sequence ID" value="KAJ6793601.1"/>
    <property type="molecule type" value="Genomic_DNA"/>
</dbReference>
<evidence type="ECO:0000313" key="3">
    <source>
        <dbReference type="EMBL" id="KAJ6838094.1"/>
    </source>
</evidence>
<dbReference type="AlphaFoldDB" id="A0AAX6DPB6"/>
<proteinExistence type="predicted"/>
<protein>
    <submittedName>
        <fullName evidence="1">Uncharacterized protein</fullName>
    </submittedName>
</protein>
<evidence type="ECO:0000313" key="4">
    <source>
        <dbReference type="Proteomes" id="UP001140949"/>
    </source>
</evidence>
<accession>A0AAX6DPB6</accession>
<gene>
    <name evidence="1" type="ORF">M6B38_234935</name>
    <name evidence="3" type="ORF">M6B38_321620</name>
    <name evidence="2" type="ORF">M6B38_395830</name>
</gene>
<dbReference type="EMBL" id="JANAVB010010933">
    <property type="protein sequence ID" value="KAJ6838094.1"/>
    <property type="molecule type" value="Genomic_DNA"/>
</dbReference>
<reference evidence="1" key="1">
    <citation type="journal article" date="2023" name="GigaByte">
        <title>Genome assembly of the bearded iris, Iris pallida Lam.</title>
        <authorList>
            <person name="Bruccoleri R.E."/>
            <person name="Oakeley E.J."/>
            <person name="Faust A.M.E."/>
            <person name="Altorfer M."/>
            <person name="Dessus-Babus S."/>
            <person name="Burckhardt D."/>
            <person name="Oertli M."/>
            <person name="Naumann U."/>
            <person name="Petersen F."/>
            <person name="Wong J."/>
        </authorList>
    </citation>
    <scope>NUCLEOTIDE SEQUENCE</scope>
    <source>
        <strain evidence="1">GSM-AAB239-AS_SAM_17_03QT</strain>
    </source>
</reference>
<dbReference type="Proteomes" id="UP001140949">
    <property type="component" value="Unassembled WGS sequence"/>
</dbReference>
<organism evidence="1 4">
    <name type="scientific">Iris pallida</name>
    <name type="common">Sweet iris</name>
    <dbReference type="NCBI Taxonomy" id="29817"/>
    <lineage>
        <taxon>Eukaryota</taxon>
        <taxon>Viridiplantae</taxon>
        <taxon>Streptophyta</taxon>
        <taxon>Embryophyta</taxon>
        <taxon>Tracheophyta</taxon>
        <taxon>Spermatophyta</taxon>
        <taxon>Magnoliopsida</taxon>
        <taxon>Liliopsida</taxon>
        <taxon>Asparagales</taxon>
        <taxon>Iridaceae</taxon>
        <taxon>Iridoideae</taxon>
        <taxon>Irideae</taxon>
        <taxon>Iris</taxon>
    </lineage>
</organism>
<dbReference type="EMBL" id="JANAVB010025200">
    <property type="protein sequence ID" value="KAJ6820754.1"/>
    <property type="molecule type" value="Genomic_DNA"/>
</dbReference>